<evidence type="ECO:0000256" key="9">
    <source>
        <dbReference type="ARBA" id="ARBA00023237"/>
    </source>
</evidence>
<keyword evidence="7 11" id="KW-0798">TonB box</keyword>
<dbReference type="AlphaFoldDB" id="A0A1G7KHX4"/>
<evidence type="ECO:0000313" key="14">
    <source>
        <dbReference type="EMBL" id="SDF36610.1"/>
    </source>
</evidence>
<dbReference type="Proteomes" id="UP000198748">
    <property type="component" value="Unassembled WGS sequence"/>
</dbReference>
<keyword evidence="15" id="KW-1185">Reference proteome</keyword>
<keyword evidence="8 10" id="KW-0472">Membrane</keyword>
<evidence type="ECO:0000256" key="11">
    <source>
        <dbReference type="RuleBase" id="RU003357"/>
    </source>
</evidence>
<dbReference type="InterPro" id="IPR008969">
    <property type="entry name" value="CarboxyPept-like_regulatory"/>
</dbReference>
<reference evidence="15" key="1">
    <citation type="submission" date="2016-10" db="EMBL/GenBank/DDBJ databases">
        <authorList>
            <person name="Varghese N."/>
            <person name="Submissions S."/>
        </authorList>
    </citation>
    <scope>NUCLEOTIDE SEQUENCE [LARGE SCALE GENOMIC DNA]</scope>
    <source>
        <strain evidence="15">DSM 25329</strain>
    </source>
</reference>
<evidence type="ECO:0000256" key="7">
    <source>
        <dbReference type="ARBA" id="ARBA00023077"/>
    </source>
</evidence>
<feature type="region of interest" description="Disordered" evidence="12">
    <location>
        <begin position="252"/>
        <end position="276"/>
    </location>
</feature>
<evidence type="ECO:0000256" key="8">
    <source>
        <dbReference type="ARBA" id="ARBA00023136"/>
    </source>
</evidence>
<dbReference type="InterPro" id="IPR012910">
    <property type="entry name" value="Plug_dom"/>
</dbReference>
<feature type="domain" description="Secretin/TonB short N-terminal" evidence="13">
    <location>
        <begin position="69"/>
        <end position="120"/>
    </location>
</feature>
<dbReference type="InterPro" id="IPR011662">
    <property type="entry name" value="Secretin/TonB_short_N"/>
</dbReference>
<evidence type="ECO:0000256" key="1">
    <source>
        <dbReference type="ARBA" id="ARBA00004571"/>
    </source>
</evidence>
<dbReference type="InterPro" id="IPR039426">
    <property type="entry name" value="TonB-dep_rcpt-like"/>
</dbReference>
<dbReference type="Pfam" id="PF07660">
    <property type="entry name" value="STN"/>
    <property type="match status" value="1"/>
</dbReference>
<protein>
    <submittedName>
        <fullName evidence="14">TonB-linked outer membrane protein, SusC/RagA family</fullName>
    </submittedName>
</protein>
<dbReference type="Gene3D" id="2.40.170.20">
    <property type="entry name" value="TonB-dependent receptor, beta-barrel domain"/>
    <property type="match status" value="1"/>
</dbReference>
<dbReference type="InterPro" id="IPR023996">
    <property type="entry name" value="TonB-dep_OMP_SusC/RagA"/>
</dbReference>
<evidence type="ECO:0000256" key="6">
    <source>
        <dbReference type="ARBA" id="ARBA00023004"/>
    </source>
</evidence>
<name>A0A1G7KHX4_9BACT</name>
<proteinExistence type="inferred from homology"/>
<evidence type="ECO:0000259" key="13">
    <source>
        <dbReference type="SMART" id="SM00965"/>
    </source>
</evidence>
<dbReference type="GO" id="GO:0009279">
    <property type="term" value="C:cell outer membrane"/>
    <property type="evidence" value="ECO:0007669"/>
    <property type="project" value="UniProtKB-SubCell"/>
</dbReference>
<keyword evidence="9 10" id="KW-0998">Cell outer membrane</keyword>
<dbReference type="Pfam" id="PF00593">
    <property type="entry name" value="TonB_dep_Rec_b-barrel"/>
    <property type="match status" value="1"/>
</dbReference>
<comment type="similarity">
    <text evidence="10 11">Belongs to the TonB-dependent receptor family.</text>
</comment>
<dbReference type="InterPro" id="IPR036942">
    <property type="entry name" value="Beta-barrel_TonB_sf"/>
</dbReference>
<dbReference type="NCBIfam" id="TIGR04057">
    <property type="entry name" value="SusC_RagA_signa"/>
    <property type="match status" value="1"/>
</dbReference>
<keyword evidence="4" id="KW-0406">Ion transport</keyword>
<evidence type="ECO:0000256" key="4">
    <source>
        <dbReference type="ARBA" id="ARBA00022496"/>
    </source>
</evidence>
<dbReference type="STRING" id="659014.SAMN04487996_110118"/>
<organism evidence="14 15">
    <name type="scientific">Dyadobacter soli</name>
    <dbReference type="NCBI Taxonomy" id="659014"/>
    <lineage>
        <taxon>Bacteria</taxon>
        <taxon>Pseudomonadati</taxon>
        <taxon>Bacteroidota</taxon>
        <taxon>Cytophagia</taxon>
        <taxon>Cytophagales</taxon>
        <taxon>Spirosomataceae</taxon>
        <taxon>Dyadobacter</taxon>
    </lineage>
</organism>
<dbReference type="InterPro" id="IPR037066">
    <property type="entry name" value="Plug_dom_sf"/>
</dbReference>
<evidence type="ECO:0000256" key="10">
    <source>
        <dbReference type="PROSITE-ProRule" id="PRU01360"/>
    </source>
</evidence>
<keyword evidence="5 10" id="KW-0812">Transmembrane</keyword>
<dbReference type="SUPFAM" id="SSF56935">
    <property type="entry name" value="Porins"/>
    <property type="match status" value="1"/>
</dbReference>
<comment type="subcellular location">
    <subcellularLocation>
        <location evidence="1 10">Cell outer membrane</location>
        <topology evidence="1 10">Multi-pass membrane protein</topology>
    </subcellularLocation>
</comment>
<dbReference type="InterPro" id="IPR000531">
    <property type="entry name" value="Beta-barrel_TonB"/>
</dbReference>
<sequence length="1155" mass="126332">MKKHRHLSRLLYRAMRISLYQVLIALIFATVSAAGTVGAQDILNQKITIQVSNLEMKAVLSKLNKLTQLRFTYSSSLIKSQRKVSINAVDKPLGDILDDLLKPANITYKIEGKQVVLIKNMAEPGSALPEMLRDQSNIDRNITGKVTDEKGAPLPGVSIVVKGTKAGTASDTEGAFQLSVPDAGGTLVFSYVGYTPQEIPLGNQSNYDISMTPDVRNLEMVVVTALGIKRDAKKLGYSTATVNTEELTTNRTTNLGNSLQGKVAGLNVTPPASGPGGSTKIRIRGQSSFGGNNSPLIIVNGIPINNSSVSAGGSSGNGTGNPTGGSSDAGDGLQSINQDDIESMTVLKGAAAAALYGFRAKDGAIIITTKSGSKTTGIGVELNSNFQAQEALDYTDFQYEYGQGEFGKRPTNVGEAQSSGVFAFGEKFDGAMTPQFDGSMQPYVAHKDRIKKFYRTGTSFTNSVALSGGNEKGNFRLSFANTDANAIMPNSAYHKKIFNLGLNYKFTKKLSAQLNANYSNEYNKNPPQIGIQDMNANTTIYTLATSIDTDWLKNRKDANGNEMPLARFTNRNNPYWVAYDRFENVRRDRIFGNTSVRYDFTDWLFVQGRIGQDYYTRPYNYNRPTGTRSIGAVATGFNGYYYQDVSTFRERNMDILIGANKSFGDFGIDITLGGNQMLQVSDNVSTAVTNFYVRDLYTIANGQVKNPNYGYSKKKVNSIYGSAEFSFKNFLFVNVTGRNDWFSTLNPQSNSYLYPSVSGSFVFSQAFNNAPEWLTYGKLRAAYAEVGGDTDPYSNNLYYGINANPFNGTALGNLPSTVAPNANLRPLKVKETEVGLELKTFDARLNLDLSVYRKNTVDEILNVDISNTSGFSQTKVNVGKLRNQGIEFLLTVVPVRNDNFTWETSFNGSYNKSKVIELAAGPPPQPRFDVGTGEFFGIVSHEVGKPLASLRGFDYKRDAQGRIITSGGLFQQGNLTTFGSAIPTWVGAWVNTFNVKGIRIGTQIDFKAGNKILSNSNLNFLREGISKPSLVGRDGGVLFDGVTAEGTPNTTRVEAQQFYTQYRSTNLATPFVYNGAFVRWRNISVSYDLSRFVRDNTFIKGLSVSLMCNNVLMIKKYIDNLDPEAAVSASDNLQGIETHTLPTTRSYGINLNVKL</sequence>
<keyword evidence="4" id="KW-0410">Iron transport</keyword>
<dbReference type="SUPFAM" id="SSF49464">
    <property type="entry name" value="Carboxypeptidase regulatory domain-like"/>
    <property type="match status" value="1"/>
</dbReference>
<keyword evidence="6" id="KW-0408">Iron</keyword>
<dbReference type="SMART" id="SM00965">
    <property type="entry name" value="STN"/>
    <property type="match status" value="1"/>
</dbReference>
<evidence type="ECO:0000256" key="12">
    <source>
        <dbReference type="SAM" id="MobiDB-lite"/>
    </source>
</evidence>
<dbReference type="Gene3D" id="2.60.40.1120">
    <property type="entry name" value="Carboxypeptidase-like, regulatory domain"/>
    <property type="match status" value="1"/>
</dbReference>
<keyword evidence="3 10" id="KW-1134">Transmembrane beta strand</keyword>
<keyword evidence="2 10" id="KW-0813">Transport</keyword>
<dbReference type="InterPro" id="IPR023997">
    <property type="entry name" value="TonB-dep_OMP_SusC/RagA_CS"/>
</dbReference>
<evidence type="ECO:0000256" key="3">
    <source>
        <dbReference type="ARBA" id="ARBA00022452"/>
    </source>
</evidence>
<dbReference type="PROSITE" id="PS52016">
    <property type="entry name" value="TONB_DEPENDENT_REC_3"/>
    <property type="match status" value="1"/>
</dbReference>
<dbReference type="GO" id="GO:0006826">
    <property type="term" value="P:iron ion transport"/>
    <property type="evidence" value="ECO:0007669"/>
    <property type="project" value="UniProtKB-KW"/>
</dbReference>
<evidence type="ECO:0000256" key="2">
    <source>
        <dbReference type="ARBA" id="ARBA00022448"/>
    </source>
</evidence>
<evidence type="ECO:0000256" key="5">
    <source>
        <dbReference type="ARBA" id="ARBA00022692"/>
    </source>
</evidence>
<dbReference type="Pfam" id="PF07715">
    <property type="entry name" value="Plug"/>
    <property type="match status" value="1"/>
</dbReference>
<evidence type="ECO:0000313" key="15">
    <source>
        <dbReference type="Proteomes" id="UP000198748"/>
    </source>
</evidence>
<dbReference type="NCBIfam" id="TIGR04056">
    <property type="entry name" value="OMP_RagA_SusC"/>
    <property type="match status" value="1"/>
</dbReference>
<gene>
    <name evidence="14" type="ORF">SAMN04487996_110118</name>
</gene>
<feature type="region of interest" description="Disordered" evidence="12">
    <location>
        <begin position="310"/>
        <end position="335"/>
    </location>
</feature>
<feature type="compositionally biased region" description="Gly residues" evidence="12">
    <location>
        <begin position="313"/>
        <end position="323"/>
    </location>
</feature>
<accession>A0A1G7KHX4</accession>
<dbReference type="Pfam" id="PF13715">
    <property type="entry name" value="CarbopepD_reg_2"/>
    <property type="match status" value="1"/>
</dbReference>
<dbReference type="Gene3D" id="2.170.130.10">
    <property type="entry name" value="TonB-dependent receptor, plug domain"/>
    <property type="match status" value="1"/>
</dbReference>
<dbReference type="EMBL" id="FNAN01000010">
    <property type="protein sequence ID" value="SDF36610.1"/>
    <property type="molecule type" value="Genomic_DNA"/>
</dbReference>